<sequence>MKLNYDRKSKDPTYFIQVGIRNGKKVTTKNVARIGKHSDLLKITDDPLEYAKQKVREYNDQIKNSKVEYHITVDFDEKLINQGNVLSRSTCSNIGYFYLKEIYSSLRLYHYFRDLCKERRIQFDPDLILKMLVFSRILNPGSKRYTLNHLHEFYGDFDISHQDVLRFMDILSDNYDGYLAHLFDASNSVIKRNTSICYFDCTNFYFEKETEDEDIYDEVTGELIKGLLKYGVSKEHRPNPIVQMGLFMDADGIPLSMCINSGSDNESVCAVPAEKKMLDMFKNKDIIYCSDAGLGYTNTRLFNDFGGRKFVVTQSVKKLNDVLKQAVFNDHDYRFSQGAQKISLEVMKTFDKDAESNRDYYDGYIYKSIPVDKVVDLGLFETKQYKNGKTKQVRSKGTLKQRIIVTYSRKMAEYQKTVRNRQIERAKKILRNMDPETFKKGPNDVTRFIKSDKKRSYCLDEDRIVEEARYDGFYAVATNIFDMEETEILAIQSRRYKIEDCFKILKTHFGSRPVHHRLESRIKVHFLICYTALLIYRLLEVKLDRNNTHFTPDQILETLKNMNVVNCQDIYYQACYTGSDVLDSLEQLFHLQLDRKYYLPKTLNRYQKK</sequence>
<dbReference type="PANTHER" id="PTHR34614:SF2">
    <property type="entry name" value="TRANSPOSASE IS4-LIKE DOMAIN-CONTAINING PROTEIN"/>
    <property type="match status" value="1"/>
</dbReference>
<reference evidence="1" key="2">
    <citation type="submission" date="2021-04" db="EMBL/GenBank/DDBJ databases">
        <authorList>
            <person name="Gilroy R."/>
        </authorList>
    </citation>
    <scope>NUCLEOTIDE SEQUENCE</scope>
    <source>
        <strain evidence="1">CHK187-11901</strain>
    </source>
</reference>
<reference evidence="1" key="1">
    <citation type="journal article" date="2021" name="PeerJ">
        <title>Extensive microbial diversity within the chicken gut microbiome revealed by metagenomics and culture.</title>
        <authorList>
            <person name="Gilroy R."/>
            <person name="Ravi A."/>
            <person name="Getino M."/>
            <person name="Pursley I."/>
            <person name="Horton D.L."/>
            <person name="Alikhan N.F."/>
            <person name="Baker D."/>
            <person name="Gharbi K."/>
            <person name="Hall N."/>
            <person name="Watson M."/>
            <person name="Adriaenssens E.M."/>
            <person name="Foster-Nyarko E."/>
            <person name="Jarju S."/>
            <person name="Secka A."/>
            <person name="Antonio M."/>
            <person name="Oren A."/>
            <person name="Chaudhuri R.R."/>
            <person name="La Ragione R."/>
            <person name="Hildebrand F."/>
            <person name="Pallen M.J."/>
        </authorList>
    </citation>
    <scope>NUCLEOTIDE SEQUENCE</scope>
    <source>
        <strain evidence="1">CHK187-11901</strain>
    </source>
</reference>
<organism evidence="1 2">
    <name type="scientific">Candidatus Merdibacter merdavium</name>
    <dbReference type="NCBI Taxonomy" id="2838692"/>
    <lineage>
        <taxon>Bacteria</taxon>
        <taxon>Bacillati</taxon>
        <taxon>Bacillota</taxon>
        <taxon>Erysipelotrichia</taxon>
        <taxon>Erysipelotrichales</taxon>
        <taxon>Erysipelotrichaceae</taxon>
        <taxon>Merdibacter</taxon>
    </lineage>
</organism>
<dbReference type="EMBL" id="DWWM01000002">
    <property type="protein sequence ID" value="HJC35599.1"/>
    <property type="molecule type" value="Genomic_DNA"/>
</dbReference>
<name>A0A9D2NPK6_9FIRM</name>
<evidence type="ECO:0000313" key="1">
    <source>
        <dbReference type="EMBL" id="HJC35599.1"/>
    </source>
</evidence>
<dbReference type="PANTHER" id="PTHR34614">
    <property type="match status" value="1"/>
</dbReference>
<accession>A0A9D2NPK6</accession>
<dbReference type="AlphaFoldDB" id="A0A9D2NPK6"/>
<gene>
    <name evidence="1" type="ORF">H9702_00505</name>
</gene>
<evidence type="ECO:0000313" key="2">
    <source>
        <dbReference type="Proteomes" id="UP000823896"/>
    </source>
</evidence>
<protein>
    <submittedName>
        <fullName evidence="1">Transposase</fullName>
    </submittedName>
</protein>
<proteinExistence type="predicted"/>
<dbReference type="Proteomes" id="UP000823896">
    <property type="component" value="Unassembled WGS sequence"/>
</dbReference>
<comment type="caution">
    <text evidence="1">The sequence shown here is derived from an EMBL/GenBank/DDBJ whole genome shotgun (WGS) entry which is preliminary data.</text>
</comment>
<dbReference type="InterPro" id="IPR012337">
    <property type="entry name" value="RNaseH-like_sf"/>
</dbReference>
<dbReference type="SUPFAM" id="SSF53098">
    <property type="entry name" value="Ribonuclease H-like"/>
    <property type="match status" value="1"/>
</dbReference>